<proteinExistence type="predicted"/>
<name>A0A4P9WQV3_9FUNG</name>
<organism evidence="1 2">
    <name type="scientific">Blyttiomyces helicus</name>
    <dbReference type="NCBI Taxonomy" id="388810"/>
    <lineage>
        <taxon>Eukaryota</taxon>
        <taxon>Fungi</taxon>
        <taxon>Fungi incertae sedis</taxon>
        <taxon>Chytridiomycota</taxon>
        <taxon>Chytridiomycota incertae sedis</taxon>
        <taxon>Chytridiomycetes</taxon>
        <taxon>Chytridiomycetes incertae sedis</taxon>
        <taxon>Blyttiomyces</taxon>
    </lineage>
</organism>
<gene>
    <name evidence="1" type="ORF">BDK51DRAFT_39107</name>
</gene>
<dbReference type="AlphaFoldDB" id="A0A4P9WQV3"/>
<sequence>MDSNFDRRKLALLAAFPKLLLDQLEVIWLAALVAAGSAGDDMMMEKTLVWAWSEALHLILGPHKTGETTRLRKPVPSQECILLFLYYMTEGGPILQTSQQFGKGLITVADLVRIVAAAKVKHMFLVYVKWPWAAKLMRTATYFERNLHNPQCTGRWTDSIAQS</sequence>
<protein>
    <submittedName>
        <fullName evidence="1">Uncharacterized protein</fullName>
    </submittedName>
</protein>
<evidence type="ECO:0000313" key="2">
    <source>
        <dbReference type="Proteomes" id="UP000269721"/>
    </source>
</evidence>
<keyword evidence="2" id="KW-1185">Reference proteome</keyword>
<reference evidence="2" key="1">
    <citation type="journal article" date="2018" name="Nat. Microbiol.">
        <title>Leveraging single-cell genomics to expand the fungal tree of life.</title>
        <authorList>
            <person name="Ahrendt S.R."/>
            <person name="Quandt C.A."/>
            <person name="Ciobanu D."/>
            <person name="Clum A."/>
            <person name="Salamov A."/>
            <person name="Andreopoulos B."/>
            <person name="Cheng J.F."/>
            <person name="Woyke T."/>
            <person name="Pelin A."/>
            <person name="Henrissat B."/>
            <person name="Reynolds N.K."/>
            <person name="Benny G.L."/>
            <person name="Smith M.E."/>
            <person name="James T.Y."/>
            <person name="Grigoriev I.V."/>
        </authorList>
    </citation>
    <scope>NUCLEOTIDE SEQUENCE [LARGE SCALE GENOMIC DNA]</scope>
</reference>
<dbReference type="Proteomes" id="UP000269721">
    <property type="component" value="Unassembled WGS sequence"/>
</dbReference>
<dbReference type="EMBL" id="KZ993818">
    <property type="protein sequence ID" value="RKO94785.1"/>
    <property type="molecule type" value="Genomic_DNA"/>
</dbReference>
<evidence type="ECO:0000313" key="1">
    <source>
        <dbReference type="EMBL" id="RKO94785.1"/>
    </source>
</evidence>
<accession>A0A4P9WQV3</accession>